<evidence type="ECO:0000313" key="3">
    <source>
        <dbReference type="Proteomes" id="UP001500467"/>
    </source>
</evidence>
<evidence type="ECO:0000313" key="2">
    <source>
        <dbReference type="EMBL" id="GAA1206140.1"/>
    </source>
</evidence>
<dbReference type="RefSeq" id="WP_253858333.1">
    <property type="nucleotide sequence ID" value="NZ_BAAALM010000008.1"/>
</dbReference>
<protein>
    <recommendedName>
        <fullName evidence="4">CopG family transcriptional regulator</fullName>
    </recommendedName>
</protein>
<feature type="region of interest" description="Disordered" evidence="1">
    <location>
        <begin position="1"/>
        <end position="29"/>
    </location>
</feature>
<keyword evidence="3" id="KW-1185">Reference proteome</keyword>
<dbReference type="EMBL" id="BAAALM010000008">
    <property type="protein sequence ID" value="GAA1206140.1"/>
    <property type="molecule type" value="Genomic_DNA"/>
</dbReference>
<dbReference type="Proteomes" id="UP001500467">
    <property type="component" value="Unassembled WGS sequence"/>
</dbReference>
<sequence>MREIDTLLTDEGAAAEQYDASGTTPGHVEVSRHHLGRPAVVSVRLSTEEHDRLQQAAADDAKLPVSTLIRIWALDRLQAEREGSGGTVAERLARLEREVFQRTA</sequence>
<gene>
    <name evidence="2" type="ORF">GCM10009675_26530</name>
</gene>
<accession>A0ABN1VGK4</accession>
<organism evidence="2 3">
    <name type="scientific">Prauserella alba</name>
    <dbReference type="NCBI Taxonomy" id="176898"/>
    <lineage>
        <taxon>Bacteria</taxon>
        <taxon>Bacillati</taxon>
        <taxon>Actinomycetota</taxon>
        <taxon>Actinomycetes</taxon>
        <taxon>Pseudonocardiales</taxon>
        <taxon>Pseudonocardiaceae</taxon>
        <taxon>Prauserella</taxon>
    </lineage>
</organism>
<reference evidence="2 3" key="1">
    <citation type="journal article" date="2019" name="Int. J. Syst. Evol. Microbiol.">
        <title>The Global Catalogue of Microorganisms (GCM) 10K type strain sequencing project: providing services to taxonomists for standard genome sequencing and annotation.</title>
        <authorList>
            <consortium name="The Broad Institute Genomics Platform"/>
            <consortium name="The Broad Institute Genome Sequencing Center for Infectious Disease"/>
            <person name="Wu L."/>
            <person name="Ma J."/>
        </authorList>
    </citation>
    <scope>NUCLEOTIDE SEQUENCE [LARGE SCALE GENOMIC DNA]</scope>
    <source>
        <strain evidence="2 3">JCM 13022</strain>
    </source>
</reference>
<name>A0ABN1VGK4_9PSEU</name>
<evidence type="ECO:0000256" key="1">
    <source>
        <dbReference type="SAM" id="MobiDB-lite"/>
    </source>
</evidence>
<proteinExistence type="predicted"/>
<comment type="caution">
    <text evidence="2">The sequence shown here is derived from an EMBL/GenBank/DDBJ whole genome shotgun (WGS) entry which is preliminary data.</text>
</comment>
<evidence type="ECO:0008006" key="4">
    <source>
        <dbReference type="Google" id="ProtNLM"/>
    </source>
</evidence>